<feature type="transmembrane region" description="Helical" evidence="21">
    <location>
        <begin position="517"/>
        <end position="539"/>
    </location>
</feature>
<dbReference type="SUPFAM" id="SSF57850">
    <property type="entry name" value="RING/U-box"/>
    <property type="match status" value="1"/>
</dbReference>
<comment type="pathway">
    <text evidence="5">Protein modification; protein ubiquitination.</text>
</comment>
<dbReference type="STRING" id="7994.ENSAMXP00000042083"/>
<keyword evidence="17" id="KW-0458">Lysosome</keyword>
<feature type="domain" description="RING-type" evidence="22">
    <location>
        <begin position="442"/>
        <end position="489"/>
    </location>
</feature>
<reference evidence="25" key="2">
    <citation type="journal article" date="2014" name="Nat. Commun.">
        <title>The cavefish genome reveals candidate genes for eye loss.</title>
        <authorList>
            <person name="McGaugh S.E."/>
            <person name="Gross J.B."/>
            <person name="Aken B."/>
            <person name="Blin M."/>
            <person name="Borowsky R."/>
            <person name="Chalopin D."/>
            <person name="Hinaux H."/>
            <person name="Jeffery W.R."/>
            <person name="Keene A."/>
            <person name="Ma L."/>
            <person name="Minx P."/>
            <person name="Murphy D."/>
            <person name="O'Quin K.E."/>
            <person name="Retaux S."/>
            <person name="Rohner N."/>
            <person name="Searle S.M."/>
            <person name="Stahl B.A."/>
            <person name="Tabin C."/>
            <person name="Volff J.N."/>
            <person name="Yoshizawa M."/>
            <person name="Warren W.C."/>
        </authorList>
    </citation>
    <scope>NUCLEOTIDE SEQUENCE [LARGE SCALE GENOMIC DNA]</scope>
    <source>
        <strain evidence="25">female</strain>
    </source>
</reference>
<keyword evidence="9" id="KW-0479">Metal-binding</keyword>
<evidence type="ECO:0000259" key="23">
    <source>
        <dbReference type="PROSITE" id="PS51292"/>
    </source>
</evidence>
<reference evidence="24" key="3">
    <citation type="submission" date="2025-08" db="UniProtKB">
        <authorList>
            <consortium name="Ensembl"/>
        </authorList>
    </citation>
    <scope>IDENTIFICATION</scope>
</reference>
<keyword evidence="16 21" id="KW-0472">Membrane</keyword>
<protein>
    <recommendedName>
        <fullName evidence="6">RING-type E3 ubiquitin transferase</fullName>
        <ecNumber evidence="6">2.3.2.27</ecNumber>
    </recommendedName>
</protein>
<dbReference type="GO" id="GO:0008270">
    <property type="term" value="F:zinc ion binding"/>
    <property type="evidence" value="ECO:0007669"/>
    <property type="project" value="UniProtKB-KW"/>
</dbReference>
<dbReference type="FunFam" id="3.30.40.10:FF:000043">
    <property type="entry name" value="Putative e3 ubiquitin-protein ligase march8"/>
    <property type="match status" value="1"/>
</dbReference>
<evidence type="ECO:0000256" key="19">
    <source>
        <dbReference type="PROSITE-ProRule" id="PRU00175"/>
    </source>
</evidence>
<evidence type="ECO:0000256" key="20">
    <source>
        <dbReference type="SAM" id="MobiDB-lite"/>
    </source>
</evidence>
<dbReference type="InParanoid" id="A0A3B1JIB1"/>
<dbReference type="GO" id="GO:0061630">
    <property type="term" value="F:ubiquitin protein ligase activity"/>
    <property type="evidence" value="ECO:0007669"/>
    <property type="project" value="UniProtKB-EC"/>
</dbReference>
<feature type="region of interest" description="Disordered" evidence="20">
    <location>
        <begin position="149"/>
        <end position="169"/>
    </location>
</feature>
<dbReference type="SMART" id="SM00744">
    <property type="entry name" value="RINGv"/>
    <property type="match status" value="1"/>
</dbReference>
<keyword evidence="25" id="KW-1185">Reference proteome</keyword>
<evidence type="ECO:0000256" key="15">
    <source>
        <dbReference type="ARBA" id="ARBA00022989"/>
    </source>
</evidence>
<evidence type="ECO:0000256" key="11">
    <source>
        <dbReference type="ARBA" id="ARBA00022771"/>
    </source>
</evidence>
<dbReference type="GO" id="GO:0031901">
    <property type="term" value="C:early endosome membrane"/>
    <property type="evidence" value="ECO:0007669"/>
    <property type="project" value="UniProtKB-SubCell"/>
</dbReference>
<evidence type="ECO:0000256" key="13">
    <source>
        <dbReference type="ARBA" id="ARBA00022833"/>
    </source>
</evidence>
<keyword evidence="14" id="KW-0391">Immunity</keyword>
<keyword evidence="8 21" id="KW-0812">Transmembrane</keyword>
<feature type="transmembrane region" description="Helical" evidence="21">
    <location>
        <begin position="576"/>
        <end position="596"/>
    </location>
</feature>
<keyword evidence="15 21" id="KW-1133">Transmembrane helix</keyword>
<evidence type="ECO:0000256" key="14">
    <source>
        <dbReference type="ARBA" id="ARBA00022859"/>
    </source>
</evidence>
<evidence type="ECO:0000256" key="8">
    <source>
        <dbReference type="ARBA" id="ARBA00022692"/>
    </source>
</evidence>
<evidence type="ECO:0000256" key="5">
    <source>
        <dbReference type="ARBA" id="ARBA00004906"/>
    </source>
</evidence>
<evidence type="ECO:0000256" key="16">
    <source>
        <dbReference type="ARBA" id="ARBA00023136"/>
    </source>
</evidence>
<reference evidence="25" key="1">
    <citation type="submission" date="2013-03" db="EMBL/GenBank/DDBJ databases">
        <authorList>
            <person name="Jeffery W."/>
            <person name="Warren W."/>
            <person name="Wilson R.K."/>
        </authorList>
    </citation>
    <scope>NUCLEOTIDE SEQUENCE</scope>
    <source>
        <strain evidence="25">female</strain>
    </source>
</reference>
<evidence type="ECO:0000256" key="2">
    <source>
        <dbReference type="ARBA" id="ARBA00004155"/>
    </source>
</evidence>
<dbReference type="GO" id="GO:0002376">
    <property type="term" value="P:immune system process"/>
    <property type="evidence" value="ECO:0007669"/>
    <property type="project" value="UniProtKB-KW"/>
</dbReference>
<keyword evidence="11 19" id="KW-0863">Zinc-finger</keyword>
<evidence type="ECO:0000256" key="9">
    <source>
        <dbReference type="ARBA" id="ARBA00022723"/>
    </source>
</evidence>
<evidence type="ECO:0000313" key="25">
    <source>
        <dbReference type="Proteomes" id="UP000018467"/>
    </source>
</evidence>
<comment type="catalytic activity">
    <reaction evidence="1">
        <text>S-ubiquitinyl-[E2 ubiquitin-conjugating enzyme]-L-cysteine + [acceptor protein]-L-lysine = [E2 ubiquitin-conjugating enzyme]-L-cysteine + N(6)-ubiquitinyl-[acceptor protein]-L-lysine.</text>
        <dbReference type="EC" id="2.3.2.27"/>
    </reaction>
</comment>
<keyword evidence="10" id="KW-0967">Endosome</keyword>
<feature type="region of interest" description="Disordered" evidence="20">
    <location>
        <begin position="286"/>
        <end position="320"/>
    </location>
</feature>
<dbReference type="EC" id="2.3.2.27" evidence="6"/>
<dbReference type="InterPro" id="IPR011016">
    <property type="entry name" value="Znf_RING-CH"/>
</dbReference>
<dbReference type="Proteomes" id="UP000018467">
    <property type="component" value="Unassembled WGS sequence"/>
</dbReference>
<keyword evidence="18" id="KW-0968">Cytoplasmic vesicle</keyword>
<evidence type="ECO:0000256" key="10">
    <source>
        <dbReference type="ARBA" id="ARBA00022753"/>
    </source>
</evidence>
<evidence type="ECO:0000256" key="4">
    <source>
        <dbReference type="ARBA" id="ARBA00004520"/>
    </source>
</evidence>
<feature type="region of interest" description="Disordered" evidence="20">
    <location>
        <begin position="642"/>
        <end position="663"/>
    </location>
</feature>
<dbReference type="GO" id="GO:0016567">
    <property type="term" value="P:protein ubiquitination"/>
    <property type="evidence" value="ECO:0007669"/>
    <property type="project" value="UniProtKB-ARBA"/>
</dbReference>
<dbReference type="PROSITE" id="PS51292">
    <property type="entry name" value="ZF_RING_CH"/>
    <property type="match status" value="1"/>
</dbReference>
<feature type="compositionally biased region" description="Polar residues" evidence="20">
    <location>
        <begin position="649"/>
        <end position="658"/>
    </location>
</feature>
<feature type="compositionally biased region" description="Polar residues" evidence="20">
    <location>
        <begin position="153"/>
        <end position="169"/>
    </location>
</feature>
<evidence type="ECO:0000256" key="6">
    <source>
        <dbReference type="ARBA" id="ARBA00012483"/>
    </source>
</evidence>
<dbReference type="Pfam" id="PF12906">
    <property type="entry name" value="RINGv"/>
    <property type="match status" value="1"/>
</dbReference>
<comment type="subcellular location">
    <subcellularLocation>
        <location evidence="3">Cytoplasmic vesicle membrane</location>
        <topology evidence="3">Multi-pass membrane protein</topology>
    </subcellularLocation>
    <subcellularLocation>
        <location evidence="4">Early endosome membrane</location>
        <topology evidence="4">Multi-pass membrane protein</topology>
    </subcellularLocation>
    <subcellularLocation>
        <location evidence="2">Lysosome membrane</location>
        <topology evidence="2">Multi-pass membrane protein</topology>
    </subcellularLocation>
</comment>
<proteinExistence type="predicted"/>
<accession>A0A3B1JIB1</accession>
<dbReference type="GeneTree" id="ENSGT00940000158282"/>
<dbReference type="AlphaFoldDB" id="A0A3B1JIB1"/>
<dbReference type="CDD" id="cd16807">
    <property type="entry name" value="RING_CH-C4HC3_MARCH8"/>
    <property type="match status" value="1"/>
</dbReference>
<evidence type="ECO:0000256" key="17">
    <source>
        <dbReference type="ARBA" id="ARBA00023228"/>
    </source>
</evidence>
<dbReference type="GO" id="GO:0005765">
    <property type="term" value="C:lysosomal membrane"/>
    <property type="evidence" value="ECO:0007669"/>
    <property type="project" value="UniProtKB-SubCell"/>
</dbReference>
<keyword evidence="13" id="KW-0862">Zinc</keyword>
<evidence type="ECO:0000313" key="24">
    <source>
        <dbReference type="Ensembl" id="ENSAMXP00000042083.1"/>
    </source>
</evidence>
<organism evidence="24 25">
    <name type="scientific">Astyanax mexicanus</name>
    <name type="common">Blind cave fish</name>
    <name type="synonym">Astyanax fasciatus mexicanus</name>
    <dbReference type="NCBI Taxonomy" id="7994"/>
    <lineage>
        <taxon>Eukaryota</taxon>
        <taxon>Metazoa</taxon>
        <taxon>Chordata</taxon>
        <taxon>Craniata</taxon>
        <taxon>Vertebrata</taxon>
        <taxon>Euteleostomi</taxon>
        <taxon>Actinopterygii</taxon>
        <taxon>Neopterygii</taxon>
        <taxon>Teleostei</taxon>
        <taxon>Ostariophysi</taxon>
        <taxon>Characiformes</taxon>
        <taxon>Characoidei</taxon>
        <taxon>Acestrorhamphidae</taxon>
        <taxon>Acestrorhamphinae</taxon>
        <taxon>Astyanax</taxon>
    </lineage>
</organism>
<keyword evidence="7" id="KW-0808">Transferase</keyword>
<dbReference type="PROSITE" id="PS50089">
    <property type="entry name" value="ZF_RING_2"/>
    <property type="match status" value="1"/>
</dbReference>
<evidence type="ECO:0000259" key="22">
    <source>
        <dbReference type="PROSITE" id="PS50089"/>
    </source>
</evidence>
<evidence type="ECO:0000256" key="7">
    <source>
        <dbReference type="ARBA" id="ARBA00022679"/>
    </source>
</evidence>
<reference evidence="24" key="4">
    <citation type="submission" date="2025-09" db="UniProtKB">
        <authorList>
            <consortium name="Ensembl"/>
        </authorList>
    </citation>
    <scope>IDENTIFICATION</scope>
</reference>
<evidence type="ECO:0000256" key="12">
    <source>
        <dbReference type="ARBA" id="ARBA00022786"/>
    </source>
</evidence>
<evidence type="ECO:0000256" key="1">
    <source>
        <dbReference type="ARBA" id="ARBA00000900"/>
    </source>
</evidence>
<evidence type="ECO:0000256" key="18">
    <source>
        <dbReference type="ARBA" id="ARBA00023329"/>
    </source>
</evidence>
<dbReference type="Gene3D" id="3.30.40.10">
    <property type="entry name" value="Zinc/RING finger domain, C3HC4 (zinc finger)"/>
    <property type="match status" value="1"/>
</dbReference>
<sequence>MERGKSRQAVAGGVCVCQLLRRGRCECRAVCCCTLDECVCVCVYMSAHASLCVCVCVCVPWLGLVFVLSQHLCCCATSAISSTLSPAGFTQGTCNLSSKALSGLCVSVRPRVCVYVCDKESRKEVTASCVKDLPMHSCWKMKLQNEKPLGHSASRSSNISKAGSPTSVNAPCSFSRTSVTPSNQDICSSNGGSRAQPAQTAVVLLNSDGKSSVSQSATMTTLCLESPAKPKNKTAFGAEWLSLLKPSVNIKPDGSNLKFSKSLNDVGQKMDGLCSGLHFIDRTCSEGELSSETEPKPLNGKPANLLSPPLPSQPPSFSSTCGYGSSLGPERCSQTSELQKGSNLLRFLFPFPRSSTAGSLQAGELTGYITKSSSALLEACGEEMGDDEVFEDDPSRWRLAKTDERRAPLCSLEEDGDLDHCSSPVSEKTGPLSPYSLSGDCCRICHCEGDDESPLITPCHCTGSLRFVHQACLQQWIKSSDTRCCELCKFEFIMETKLKPLRKWEKLQMTASERRKIMCSVTFHVIAITCVVWSLYVLIDRTAEEIKQAGRIPGALKLHPGLTYGASKSRILEWPFWTKLVVVAIGFTGGLVFMYVQCKVYIQLWRRLKAYNRVIYVQNRPETCKKMIFEKPALMEPSLDNKEALGPAQSDTNSSQYTETEDYSMEILHV</sequence>
<dbReference type="PANTHER" id="PTHR45981">
    <property type="entry name" value="LD02310P"/>
    <property type="match status" value="1"/>
</dbReference>
<dbReference type="InterPro" id="IPR013083">
    <property type="entry name" value="Znf_RING/FYVE/PHD"/>
</dbReference>
<name>A0A3B1JIB1_ASTMX</name>
<dbReference type="Bgee" id="ENSAMXG00000040189">
    <property type="expression patterns" value="Expressed in camera-type eye and 14 other cell types or tissues"/>
</dbReference>
<dbReference type="InterPro" id="IPR001841">
    <property type="entry name" value="Znf_RING"/>
</dbReference>
<feature type="domain" description="RING-CH-type" evidence="23">
    <location>
        <begin position="434"/>
        <end position="495"/>
    </location>
</feature>
<keyword evidence="12" id="KW-0833">Ubl conjugation pathway</keyword>
<dbReference type="Ensembl" id="ENSAMXT00000041134.1">
    <property type="protein sequence ID" value="ENSAMXP00000042083.1"/>
    <property type="gene ID" value="ENSAMXG00000040189.1"/>
</dbReference>
<evidence type="ECO:0000256" key="3">
    <source>
        <dbReference type="ARBA" id="ARBA00004439"/>
    </source>
</evidence>
<evidence type="ECO:0000256" key="21">
    <source>
        <dbReference type="SAM" id="Phobius"/>
    </source>
</evidence>